<dbReference type="SUPFAM" id="SSF109604">
    <property type="entry name" value="HD-domain/PDEase-like"/>
    <property type="match status" value="1"/>
</dbReference>
<organism evidence="3 4">
    <name type="scientific">Clostridium omnivorum</name>
    <dbReference type="NCBI Taxonomy" id="1604902"/>
    <lineage>
        <taxon>Bacteria</taxon>
        <taxon>Bacillati</taxon>
        <taxon>Bacillota</taxon>
        <taxon>Clostridia</taxon>
        <taxon>Eubacteriales</taxon>
        <taxon>Clostridiaceae</taxon>
        <taxon>Clostridium</taxon>
    </lineage>
</organism>
<name>A0ABQ5N6K1_9CLOT</name>
<protein>
    <recommendedName>
        <fullName evidence="2">HD domain-containing protein</fullName>
    </recommendedName>
</protein>
<dbReference type="EMBL" id="BRXR01000001">
    <property type="protein sequence ID" value="GLC30756.1"/>
    <property type="molecule type" value="Genomic_DNA"/>
</dbReference>
<evidence type="ECO:0000313" key="3">
    <source>
        <dbReference type="EMBL" id="GLC30756.1"/>
    </source>
</evidence>
<dbReference type="Gene3D" id="1.10.3210.30">
    <property type="match status" value="1"/>
</dbReference>
<dbReference type="PANTHER" id="PTHR47545">
    <property type="entry name" value="MULTIFUNCTIONAL CCA PROTEIN"/>
    <property type="match status" value="1"/>
</dbReference>
<keyword evidence="1" id="KW-0547">Nucleotide-binding</keyword>
<sequence>MGYSFEKKAANINVNHIFNYIMQSIHDDSAGIIFEIWDKENVLIELLPYMNELKTVGKCKYHIDDAFTHMNYVYKNFKAFLRGEIIIRGISNEMFSRSISGFSIGDYMSLAAFTHDIGKYRAYKNIGDSVSFKNHEFFGAEIMEEVCTKYNFPSEAKNLIINCIQAHMYPLNISKSDKSELIMKEFFEKYKEYVPYILVLAYCDLEGKRLYENKIEEKNHYRKLIEKIFFEYSTIMNSID</sequence>
<proteinExistence type="predicted"/>
<evidence type="ECO:0000256" key="1">
    <source>
        <dbReference type="ARBA" id="ARBA00022741"/>
    </source>
</evidence>
<comment type="caution">
    <text evidence="3">The sequence shown here is derived from an EMBL/GenBank/DDBJ whole genome shotgun (WGS) entry which is preliminary data.</text>
</comment>
<dbReference type="InterPro" id="IPR006674">
    <property type="entry name" value="HD_domain"/>
</dbReference>
<evidence type="ECO:0000259" key="2">
    <source>
        <dbReference type="Pfam" id="PF01966"/>
    </source>
</evidence>
<accession>A0ABQ5N6K1</accession>
<dbReference type="InterPro" id="IPR038257">
    <property type="entry name" value="CRISPR-assoc_Cas3_HD_sf"/>
</dbReference>
<gene>
    <name evidence="3" type="ORF">bsdE14_21660</name>
</gene>
<dbReference type="RefSeq" id="WP_264850035.1">
    <property type="nucleotide sequence ID" value="NZ_BRXR01000001.1"/>
</dbReference>
<reference evidence="3 4" key="1">
    <citation type="journal article" date="2024" name="Int. J. Syst. Evol. Microbiol.">
        <title>Clostridium omnivorum sp. nov., isolated from anoxic soil under the treatment of reductive soil disinfestation.</title>
        <authorList>
            <person name="Ueki A."/>
            <person name="Tonouchi A."/>
            <person name="Kaku N."/>
            <person name="Honma S."/>
            <person name="Ueki K."/>
        </authorList>
    </citation>
    <scope>NUCLEOTIDE SEQUENCE [LARGE SCALE GENOMIC DNA]</scope>
    <source>
        <strain evidence="3 4">E14</strain>
    </source>
</reference>
<keyword evidence="4" id="KW-1185">Reference proteome</keyword>
<feature type="domain" description="HD" evidence="2">
    <location>
        <begin position="108"/>
        <end position="183"/>
    </location>
</feature>
<dbReference type="Pfam" id="PF01966">
    <property type="entry name" value="HD"/>
    <property type="match status" value="1"/>
</dbReference>
<evidence type="ECO:0000313" key="4">
    <source>
        <dbReference type="Proteomes" id="UP001208567"/>
    </source>
</evidence>
<dbReference type="InterPro" id="IPR050124">
    <property type="entry name" value="tRNA_CCA-adding_enzyme"/>
</dbReference>
<dbReference type="Proteomes" id="UP001208567">
    <property type="component" value="Unassembled WGS sequence"/>
</dbReference>